<evidence type="ECO:0000256" key="2">
    <source>
        <dbReference type="ARBA" id="ARBA00022679"/>
    </source>
</evidence>
<evidence type="ECO:0000256" key="1">
    <source>
        <dbReference type="ARBA" id="ARBA00022603"/>
    </source>
</evidence>
<dbReference type="GO" id="GO:0032259">
    <property type="term" value="P:methylation"/>
    <property type="evidence" value="ECO:0007669"/>
    <property type="project" value="UniProtKB-KW"/>
</dbReference>
<dbReference type="InterPro" id="IPR050602">
    <property type="entry name" value="Malonyl-ACP_OMT"/>
</dbReference>
<keyword evidence="2" id="KW-0808">Transferase</keyword>
<keyword evidence="4" id="KW-1185">Reference proteome</keyword>
<evidence type="ECO:0000313" key="3">
    <source>
        <dbReference type="EMBL" id="KAJ7373129.1"/>
    </source>
</evidence>
<name>A0A9W9Z2G8_9CNID</name>
<dbReference type="Proteomes" id="UP001163046">
    <property type="component" value="Unassembled WGS sequence"/>
</dbReference>
<dbReference type="GO" id="GO:0032981">
    <property type="term" value="P:mitochondrial respiratory chain complex I assembly"/>
    <property type="evidence" value="ECO:0007669"/>
    <property type="project" value="TreeGrafter"/>
</dbReference>
<sequence length="135" mass="15336">MFELMHDLKGMGENNAAWNRKTLLHRDTILAASSIYQEMYGLEEGGIPATFFVLYMIGWKPHETQQKAATRGSATASLGDLSSLNNQRNKNITDIPLVCPTFWQWVHFNKCHFLGKLVPYYIVSLGPREELHGLP</sequence>
<proteinExistence type="predicted"/>
<evidence type="ECO:0000313" key="4">
    <source>
        <dbReference type="Proteomes" id="UP001163046"/>
    </source>
</evidence>
<gene>
    <name evidence="3" type="primary">NDUFAF5_3</name>
    <name evidence="3" type="ORF">OS493_014277</name>
</gene>
<dbReference type="PANTHER" id="PTHR13090:SF1">
    <property type="entry name" value="ARGININE-HYDROXYLASE NDUFAF5, MITOCHONDRIAL"/>
    <property type="match status" value="1"/>
</dbReference>
<dbReference type="EMBL" id="MU826832">
    <property type="protein sequence ID" value="KAJ7373129.1"/>
    <property type="molecule type" value="Genomic_DNA"/>
</dbReference>
<dbReference type="GO" id="GO:0005739">
    <property type="term" value="C:mitochondrion"/>
    <property type="evidence" value="ECO:0007669"/>
    <property type="project" value="TreeGrafter"/>
</dbReference>
<organism evidence="3 4">
    <name type="scientific">Desmophyllum pertusum</name>
    <dbReference type="NCBI Taxonomy" id="174260"/>
    <lineage>
        <taxon>Eukaryota</taxon>
        <taxon>Metazoa</taxon>
        <taxon>Cnidaria</taxon>
        <taxon>Anthozoa</taxon>
        <taxon>Hexacorallia</taxon>
        <taxon>Scleractinia</taxon>
        <taxon>Caryophylliina</taxon>
        <taxon>Caryophylliidae</taxon>
        <taxon>Desmophyllum</taxon>
    </lineage>
</organism>
<accession>A0A9W9Z2G8</accession>
<dbReference type="OrthoDB" id="16816at2759"/>
<dbReference type="AlphaFoldDB" id="A0A9W9Z2G8"/>
<dbReference type="PANTHER" id="PTHR13090">
    <property type="entry name" value="ARGININE-HYDROXYLASE NDUFAF5, MITOCHONDRIAL"/>
    <property type="match status" value="1"/>
</dbReference>
<keyword evidence="1" id="KW-0489">Methyltransferase</keyword>
<protein>
    <submittedName>
        <fullName evidence="3">NADH dehydrogenase [ubiquinone] 1 alpha subcomplex assembly factor 5</fullName>
    </submittedName>
</protein>
<dbReference type="GO" id="GO:0008168">
    <property type="term" value="F:methyltransferase activity"/>
    <property type="evidence" value="ECO:0007669"/>
    <property type="project" value="UniProtKB-KW"/>
</dbReference>
<reference evidence="3" key="1">
    <citation type="submission" date="2023-01" db="EMBL/GenBank/DDBJ databases">
        <title>Genome assembly of the deep-sea coral Lophelia pertusa.</title>
        <authorList>
            <person name="Herrera S."/>
            <person name="Cordes E."/>
        </authorList>
    </citation>
    <scope>NUCLEOTIDE SEQUENCE</scope>
    <source>
        <strain evidence="3">USNM1676648</strain>
        <tissue evidence="3">Polyp</tissue>
    </source>
</reference>
<comment type="caution">
    <text evidence="3">The sequence shown here is derived from an EMBL/GenBank/DDBJ whole genome shotgun (WGS) entry which is preliminary data.</text>
</comment>